<keyword evidence="2" id="KW-0732">Signal</keyword>
<comment type="caution">
    <text evidence="3">The sequence shown here is derived from an EMBL/GenBank/DDBJ whole genome shotgun (WGS) entry which is preliminary data.</text>
</comment>
<accession>A0A7X0JLW2</accession>
<feature type="compositionally biased region" description="Polar residues" evidence="1">
    <location>
        <begin position="153"/>
        <end position="166"/>
    </location>
</feature>
<reference evidence="3 4" key="1">
    <citation type="submission" date="2020-08" db="EMBL/GenBank/DDBJ databases">
        <title>The Agave Microbiome: Exploring the role of microbial communities in plant adaptations to desert environments.</title>
        <authorList>
            <person name="Partida-Martinez L.P."/>
        </authorList>
    </citation>
    <scope>NUCLEOTIDE SEQUENCE [LARGE SCALE GENOMIC DNA]</scope>
    <source>
        <strain evidence="3 4">AS3.12</strain>
    </source>
</reference>
<dbReference type="Proteomes" id="UP000585437">
    <property type="component" value="Unassembled WGS sequence"/>
</dbReference>
<dbReference type="EMBL" id="JACHBU010000006">
    <property type="protein sequence ID" value="MBB6510008.1"/>
    <property type="molecule type" value="Genomic_DNA"/>
</dbReference>
<name>A0A7X0JLW2_9HYPH</name>
<proteinExistence type="predicted"/>
<protein>
    <submittedName>
        <fullName evidence="3">Uncharacterized protein</fullName>
    </submittedName>
</protein>
<evidence type="ECO:0000256" key="1">
    <source>
        <dbReference type="SAM" id="MobiDB-lite"/>
    </source>
</evidence>
<keyword evidence="4" id="KW-1185">Reference proteome</keyword>
<feature type="region of interest" description="Disordered" evidence="1">
    <location>
        <begin position="145"/>
        <end position="166"/>
    </location>
</feature>
<feature type="signal peptide" evidence="2">
    <location>
        <begin position="1"/>
        <end position="21"/>
    </location>
</feature>
<sequence length="166" mass="17722">MRFRRPIIACIASLLSLPVSAQESSFLPTLKGSWTGVGTVVTRIGAKPINVTCKFDMSGGRKAFSMDGTCRGLLVVQRKISATLQESGNGYRGTYTGPSGQPSTLSGRQSGNRINLSVRWARVINGDRTANMTIESRGAGSLRLQTVDKDPSTGKTVVTSSINLTR</sequence>
<feature type="region of interest" description="Disordered" evidence="1">
    <location>
        <begin position="87"/>
        <end position="111"/>
    </location>
</feature>
<feature type="compositionally biased region" description="Polar residues" evidence="1">
    <location>
        <begin position="96"/>
        <end position="111"/>
    </location>
</feature>
<evidence type="ECO:0000256" key="2">
    <source>
        <dbReference type="SAM" id="SignalP"/>
    </source>
</evidence>
<organism evidence="3 4">
    <name type="scientific">Rhizobium soli</name>
    <dbReference type="NCBI Taxonomy" id="424798"/>
    <lineage>
        <taxon>Bacteria</taxon>
        <taxon>Pseudomonadati</taxon>
        <taxon>Pseudomonadota</taxon>
        <taxon>Alphaproteobacteria</taxon>
        <taxon>Hyphomicrobiales</taxon>
        <taxon>Rhizobiaceae</taxon>
        <taxon>Rhizobium/Agrobacterium group</taxon>
        <taxon>Rhizobium</taxon>
    </lineage>
</organism>
<evidence type="ECO:0000313" key="4">
    <source>
        <dbReference type="Proteomes" id="UP000585437"/>
    </source>
</evidence>
<gene>
    <name evidence="3" type="ORF">F4695_003392</name>
</gene>
<feature type="chain" id="PRO_5030511426" evidence="2">
    <location>
        <begin position="22"/>
        <end position="166"/>
    </location>
</feature>
<evidence type="ECO:0000313" key="3">
    <source>
        <dbReference type="EMBL" id="MBB6510008.1"/>
    </source>
</evidence>
<dbReference type="RefSeq" id="WP_184655339.1">
    <property type="nucleotide sequence ID" value="NZ_JACHBU010000006.1"/>
</dbReference>
<dbReference type="AlphaFoldDB" id="A0A7X0JLW2"/>